<keyword evidence="2" id="KW-0560">Oxidoreductase</keyword>
<evidence type="ECO:0000313" key="5">
    <source>
        <dbReference type="Proteomes" id="UP000017862"/>
    </source>
</evidence>
<dbReference type="EMBL" id="CP006604">
    <property type="protein sequence ID" value="AHA28215.1"/>
    <property type="molecule type" value="Genomic_DNA"/>
</dbReference>
<dbReference type="InterPro" id="IPR014189">
    <property type="entry name" value="Quinone_OxRdtase_PIG3"/>
</dbReference>
<proteinExistence type="predicted"/>
<dbReference type="InterPro" id="IPR013149">
    <property type="entry name" value="ADH-like_C"/>
</dbReference>
<sequence length="332" mass="36870">MITFKKMRCIALSHYGSTDVMYIKETTIPKPKNEDILIKVDAIGVNRPDIMQRKGLYPAPRNASPILGLEVAGKIVEIGKNVINWDIGDEVCALVNGGGYAEYCIAHQGQALRYPEGYDAIKSSAIPETFFTVWANLFQNEKRYEQKSVLVHGGSSGIGTTAIQLLSSFGAKVYTTARSKEKCIACLKLGAKYAVNYLEEDFVKAIQKHTKGKGIDIIFDMVGAKYFNRNINLLNKGGKLILISFLGGKNVKEFDLTPIMTQKLTITGSTLRRRTDLEKQLIRDELLLEVWPLLSSNHIKPIIHAVLPLEQASTAHNIMEKSENIGKIILTT</sequence>
<reference evidence="4 5" key="1">
    <citation type="journal article" date="2014" name="Mol. Plant Microbe Interact.">
        <title>The complete genome sequence of Candidatus Liberibacter americanus, associated with citrus Huanglongbing.</title>
        <authorList>
            <person name="Wulff N.A."/>
            <person name="Zhang S."/>
            <person name="Setubal J.C."/>
            <person name="Almeida N.F."/>
            <person name="Martins E.C."/>
            <person name="Harakava R."/>
            <person name="Kumar D."/>
            <person name="Rangel L.T."/>
            <person name="Foissac X."/>
            <person name="Bove J."/>
            <person name="Gabriel D.W."/>
        </authorList>
    </citation>
    <scope>NUCLEOTIDE SEQUENCE [LARGE SCALE GENOMIC DNA]</scope>
    <source>
        <strain evidence="4 5">Sao Paulo</strain>
    </source>
</reference>
<organism evidence="4 5">
    <name type="scientific">Candidatus Liberibacter americanus str. Sao Paulo</name>
    <dbReference type="NCBI Taxonomy" id="1261131"/>
    <lineage>
        <taxon>Bacteria</taxon>
        <taxon>Pseudomonadati</taxon>
        <taxon>Pseudomonadota</taxon>
        <taxon>Alphaproteobacteria</taxon>
        <taxon>Hyphomicrobiales</taxon>
        <taxon>Rhizobiaceae</taxon>
        <taxon>Liberibacter</taxon>
    </lineage>
</organism>
<dbReference type="SUPFAM" id="SSF50129">
    <property type="entry name" value="GroES-like"/>
    <property type="match status" value="1"/>
</dbReference>
<dbReference type="GO" id="GO:0070402">
    <property type="term" value="F:NADPH binding"/>
    <property type="evidence" value="ECO:0007669"/>
    <property type="project" value="TreeGrafter"/>
</dbReference>
<evidence type="ECO:0000313" key="4">
    <source>
        <dbReference type="EMBL" id="AHA28215.1"/>
    </source>
</evidence>
<dbReference type="Pfam" id="PF08240">
    <property type="entry name" value="ADH_N"/>
    <property type="match status" value="1"/>
</dbReference>
<dbReference type="PANTHER" id="PTHR48106">
    <property type="entry name" value="QUINONE OXIDOREDUCTASE PIG3-RELATED"/>
    <property type="match status" value="1"/>
</dbReference>
<evidence type="ECO:0000256" key="1">
    <source>
        <dbReference type="ARBA" id="ARBA00022857"/>
    </source>
</evidence>
<accession>U6B5H0</accession>
<dbReference type="AlphaFoldDB" id="U6B5H0"/>
<dbReference type="InterPro" id="IPR013154">
    <property type="entry name" value="ADH-like_N"/>
</dbReference>
<dbReference type="NCBIfam" id="TIGR02824">
    <property type="entry name" value="quinone_pig3"/>
    <property type="match status" value="1"/>
</dbReference>
<dbReference type="PATRIC" id="fig|1261131.3.peg.845"/>
<protein>
    <submittedName>
        <fullName evidence="4">Quinone oxidoreductase</fullName>
    </submittedName>
</protein>
<dbReference type="Proteomes" id="UP000017862">
    <property type="component" value="Chromosome"/>
</dbReference>
<keyword evidence="1" id="KW-0521">NADP</keyword>
<feature type="domain" description="Enoyl reductase (ER)" evidence="3">
    <location>
        <begin position="16"/>
        <end position="330"/>
    </location>
</feature>
<dbReference type="eggNOG" id="COG0604">
    <property type="taxonomic scope" value="Bacteria"/>
</dbReference>
<dbReference type="InterPro" id="IPR036291">
    <property type="entry name" value="NAD(P)-bd_dom_sf"/>
</dbReference>
<dbReference type="Gene3D" id="3.90.180.10">
    <property type="entry name" value="Medium-chain alcohol dehydrogenases, catalytic domain"/>
    <property type="match status" value="1"/>
</dbReference>
<dbReference type="STRING" id="1261131.lam_882"/>
<dbReference type="CDD" id="cd05276">
    <property type="entry name" value="p53_inducible_oxidoreductase"/>
    <property type="match status" value="1"/>
</dbReference>
<dbReference type="Pfam" id="PF00107">
    <property type="entry name" value="ADH_zinc_N"/>
    <property type="match status" value="1"/>
</dbReference>
<dbReference type="PANTHER" id="PTHR48106:SF8">
    <property type="entry name" value="OS02G0805600 PROTEIN"/>
    <property type="match status" value="1"/>
</dbReference>
<dbReference type="SMART" id="SM00829">
    <property type="entry name" value="PKS_ER"/>
    <property type="match status" value="1"/>
</dbReference>
<dbReference type="RefSeq" id="WP_007557091.1">
    <property type="nucleotide sequence ID" value="NC_022793.1"/>
</dbReference>
<keyword evidence="5" id="KW-1185">Reference proteome</keyword>
<dbReference type="InterPro" id="IPR020843">
    <property type="entry name" value="ER"/>
</dbReference>
<dbReference type="HOGENOM" id="CLU_026673_3_4_5"/>
<name>U6B5H0_9HYPH</name>
<dbReference type="KEGG" id="lar:lam_882"/>
<evidence type="ECO:0000256" key="2">
    <source>
        <dbReference type="ARBA" id="ARBA00023002"/>
    </source>
</evidence>
<dbReference type="SUPFAM" id="SSF51735">
    <property type="entry name" value="NAD(P)-binding Rossmann-fold domains"/>
    <property type="match status" value="1"/>
</dbReference>
<dbReference type="GO" id="GO:0016651">
    <property type="term" value="F:oxidoreductase activity, acting on NAD(P)H"/>
    <property type="evidence" value="ECO:0007669"/>
    <property type="project" value="TreeGrafter"/>
</dbReference>
<dbReference type="Gene3D" id="3.40.50.720">
    <property type="entry name" value="NAD(P)-binding Rossmann-like Domain"/>
    <property type="match status" value="1"/>
</dbReference>
<gene>
    <name evidence="4" type="primary">qor</name>
    <name evidence="4" type="ORF">lam_882</name>
</gene>
<evidence type="ECO:0000259" key="3">
    <source>
        <dbReference type="SMART" id="SM00829"/>
    </source>
</evidence>
<dbReference type="InterPro" id="IPR011032">
    <property type="entry name" value="GroES-like_sf"/>
</dbReference>